<comment type="caution">
    <text evidence="1">The sequence shown here is derived from an EMBL/GenBank/DDBJ whole genome shotgun (WGS) entry which is preliminary data.</text>
</comment>
<dbReference type="EMBL" id="QFQP01000001">
    <property type="protein sequence ID" value="PZR18704.1"/>
    <property type="molecule type" value="Genomic_DNA"/>
</dbReference>
<gene>
    <name evidence="1" type="ORF">DI536_02150</name>
</gene>
<dbReference type="PROSITE" id="PS51257">
    <property type="entry name" value="PROKAR_LIPOPROTEIN"/>
    <property type="match status" value="1"/>
</dbReference>
<evidence type="ECO:0000313" key="2">
    <source>
        <dbReference type="Proteomes" id="UP000249061"/>
    </source>
</evidence>
<sequence length="304" mass="33373">MNFKELLWRAARVAVPLSVLVSGCRVSLKEPSSADACDAPDPTCRNVTVQVVTSLPPGTTLTEDECRALCDHVVCSSNYLSPSRCVLASETEVTCFNYCDMPGRPPTNGRLPDEAEPWARMAWFEAQSAHEFEHLATQLEALGAPSHFVSRARAAAVEERGHARIAERRAGRVVTVDDTPFRSRTVKQLAFENFLAGCINESASAVTSAYQSDVLGDEDLRQLANEEVGHAEFSWELHEWLIASLDAAERRELAIAGERKMIAMHAFEEAPGDEAGRPSNELRRAQLDVLASSLWRPALAALLQ</sequence>
<accession>A0A2W5VT13</accession>
<proteinExistence type="predicted"/>
<evidence type="ECO:0008006" key="3">
    <source>
        <dbReference type="Google" id="ProtNLM"/>
    </source>
</evidence>
<name>A0A2W5VT13_9BACT</name>
<organism evidence="1 2">
    <name type="scientific">Archangium gephyra</name>
    <dbReference type="NCBI Taxonomy" id="48"/>
    <lineage>
        <taxon>Bacteria</taxon>
        <taxon>Pseudomonadati</taxon>
        <taxon>Myxococcota</taxon>
        <taxon>Myxococcia</taxon>
        <taxon>Myxococcales</taxon>
        <taxon>Cystobacterineae</taxon>
        <taxon>Archangiaceae</taxon>
        <taxon>Archangium</taxon>
    </lineage>
</organism>
<dbReference type="AlphaFoldDB" id="A0A2W5VT13"/>
<dbReference type="Proteomes" id="UP000249061">
    <property type="component" value="Unassembled WGS sequence"/>
</dbReference>
<protein>
    <recommendedName>
        <fullName evidence="3">Lipoprotein</fullName>
    </recommendedName>
</protein>
<reference evidence="1 2" key="1">
    <citation type="submission" date="2017-08" db="EMBL/GenBank/DDBJ databases">
        <title>Infants hospitalized years apart are colonized by the same room-sourced microbial strains.</title>
        <authorList>
            <person name="Brooks B."/>
            <person name="Olm M.R."/>
            <person name="Firek B.A."/>
            <person name="Baker R."/>
            <person name="Thomas B.C."/>
            <person name="Morowitz M.J."/>
            <person name="Banfield J.F."/>
        </authorList>
    </citation>
    <scope>NUCLEOTIDE SEQUENCE [LARGE SCALE GENOMIC DNA]</scope>
    <source>
        <strain evidence="1">S2_003_000_R2_14</strain>
    </source>
</reference>
<evidence type="ECO:0000313" key="1">
    <source>
        <dbReference type="EMBL" id="PZR18704.1"/>
    </source>
</evidence>